<keyword evidence="3" id="KW-1185">Reference proteome</keyword>
<organism evidence="2 3">
    <name type="scientific">Candidatus Thiomargarita nelsonii</name>
    <dbReference type="NCBI Taxonomy" id="1003181"/>
    <lineage>
        <taxon>Bacteria</taxon>
        <taxon>Pseudomonadati</taxon>
        <taxon>Pseudomonadota</taxon>
        <taxon>Gammaproteobacteria</taxon>
        <taxon>Thiotrichales</taxon>
        <taxon>Thiotrichaceae</taxon>
        <taxon>Thiomargarita</taxon>
    </lineage>
</organism>
<evidence type="ECO:0000313" key="2">
    <source>
        <dbReference type="EMBL" id="OAD23015.1"/>
    </source>
</evidence>
<feature type="transmembrane region" description="Helical" evidence="1">
    <location>
        <begin position="12"/>
        <end position="32"/>
    </location>
</feature>
<reference evidence="2 3" key="1">
    <citation type="submission" date="2016-05" db="EMBL/GenBank/DDBJ databases">
        <title>Single-cell genome of chain-forming Candidatus Thiomargarita nelsonii and comparison to other large sulfur-oxidizing bacteria.</title>
        <authorList>
            <person name="Winkel M."/>
            <person name="Salman V."/>
            <person name="Woyke T."/>
            <person name="Schulz-Vogt H."/>
            <person name="Richter M."/>
            <person name="Flood B."/>
            <person name="Bailey J."/>
            <person name="Amann R."/>
            <person name="Mussmann M."/>
        </authorList>
    </citation>
    <scope>NUCLEOTIDE SEQUENCE [LARGE SCALE GENOMIC DNA]</scope>
    <source>
        <strain evidence="2 3">THI036</strain>
    </source>
</reference>
<comment type="caution">
    <text evidence="2">The sequence shown here is derived from an EMBL/GenBank/DDBJ whole genome shotgun (WGS) entry which is preliminary data.</text>
</comment>
<proteinExistence type="predicted"/>
<dbReference type="EMBL" id="LUTY01000604">
    <property type="protein sequence ID" value="OAD23015.1"/>
    <property type="molecule type" value="Genomic_DNA"/>
</dbReference>
<name>A0A176S4T3_9GAMM</name>
<accession>A0A176S4T3</accession>
<dbReference type="Proteomes" id="UP000076962">
    <property type="component" value="Unassembled WGS sequence"/>
</dbReference>
<dbReference type="AlphaFoldDB" id="A0A176S4T3"/>
<sequence>MILKTNKINGHIIYDQSILVDFLGWLIVISLFRSPKFILDMSKINLGLLVTCSSS</sequence>
<evidence type="ECO:0000313" key="3">
    <source>
        <dbReference type="Proteomes" id="UP000076962"/>
    </source>
</evidence>
<keyword evidence="1" id="KW-0472">Membrane</keyword>
<gene>
    <name evidence="2" type="ORF">THIOM_001160</name>
</gene>
<protein>
    <submittedName>
        <fullName evidence="2">Uncharacterized protein</fullName>
    </submittedName>
</protein>
<evidence type="ECO:0000256" key="1">
    <source>
        <dbReference type="SAM" id="Phobius"/>
    </source>
</evidence>
<keyword evidence="1" id="KW-1133">Transmembrane helix</keyword>
<keyword evidence="1" id="KW-0812">Transmembrane</keyword>